<dbReference type="AlphaFoldDB" id="A0AAD6GP77"/>
<dbReference type="EMBL" id="JAQJAC010000009">
    <property type="protein sequence ID" value="KAJ5573338.1"/>
    <property type="molecule type" value="Genomic_DNA"/>
</dbReference>
<evidence type="ECO:0000313" key="2">
    <source>
        <dbReference type="Proteomes" id="UP001216150"/>
    </source>
</evidence>
<dbReference type="GO" id="GO:0016301">
    <property type="term" value="F:kinase activity"/>
    <property type="evidence" value="ECO:0007669"/>
    <property type="project" value="UniProtKB-KW"/>
</dbReference>
<comment type="caution">
    <text evidence="1">The sequence shown here is derived from an EMBL/GenBank/DDBJ whole genome shotgun (WGS) entry which is preliminary data.</text>
</comment>
<accession>A0AAD6GP77</accession>
<dbReference type="Proteomes" id="UP001216150">
    <property type="component" value="Unassembled WGS sequence"/>
</dbReference>
<keyword evidence="2" id="KW-1185">Reference proteome</keyword>
<keyword evidence="1" id="KW-0808">Transferase</keyword>
<reference evidence="1 2" key="1">
    <citation type="journal article" date="2023" name="IMA Fungus">
        <title>Comparative genomic study of the Penicillium genus elucidates a diverse pangenome and 15 lateral gene transfer events.</title>
        <authorList>
            <person name="Petersen C."/>
            <person name="Sorensen T."/>
            <person name="Nielsen M.R."/>
            <person name="Sondergaard T.E."/>
            <person name="Sorensen J.L."/>
            <person name="Fitzpatrick D.A."/>
            <person name="Frisvad J.C."/>
            <person name="Nielsen K.L."/>
        </authorList>
    </citation>
    <scope>NUCLEOTIDE SEQUENCE [LARGE SCALE GENOMIC DNA]</scope>
    <source>
        <strain evidence="1 2">IBT 29057</strain>
    </source>
</reference>
<protein>
    <submittedName>
        <fullName evidence="1">Adenylate kinase</fullName>
    </submittedName>
</protein>
<proteinExistence type="predicted"/>
<keyword evidence="1" id="KW-0418">Kinase</keyword>
<sequence>MLTTESLRAPALIFLIGHHETKNRVSAIVSESLSLPCVSVYEQAYQRSEDLTYPRSQGLKSCLEEKVNLPVTWTHELLEDGIKNTNGRLILITDFPETKQQLLGLKKKAQDYENPSSRTDTTRPFEISDIFPFEMQKISGTEGQITEAALRLIRSFTLSQA</sequence>
<gene>
    <name evidence="1" type="ORF">N7450_010322</name>
</gene>
<name>A0AAD6GP77_9EURO</name>
<evidence type="ECO:0000313" key="1">
    <source>
        <dbReference type="EMBL" id="KAJ5573338.1"/>
    </source>
</evidence>
<organism evidence="1 2">
    <name type="scientific">Penicillium hetheringtonii</name>
    <dbReference type="NCBI Taxonomy" id="911720"/>
    <lineage>
        <taxon>Eukaryota</taxon>
        <taxon>Fungi</taxon>
        <taxon>Dikarya</taxon>
        <taxon>Ascomycota</taxon>
        <taxon>Pezizomycotina</taxon>
        <taxon>Eurotiomycetes</taxon>
        <taxon>Eurotiomycetidae</taxon>
        <taxon>Eurotiales</taxon>
        <taxon>Aspergillaceae</taxon>
        <taxon>Penicillium</taxon>
    </lineage>
</organism>